<dbReference type="InterPro" id="IPR001789">
    <property type="entry name" value="Sig_transdc_resp-reg_receiver"/>
</dbReference>
<evidence type="ECO:0000256" key="1">
    <source>
        <dbReference type="ARBA" id="ARBA00023012"/>
    </source>
</evidence>
<gene>
    <name evidence="5" type="ORF">PG915_06700</name>
</gene>
<evidence type="ECO:0000259" key="4">
    <source>
        <dbReference type="PROSITE" id="PS50930"/>
    </source>
</evidence>
<dbReference type="PROSITE" id="PS50110">
    <property type="entry name" value="RESPONSE_REGULATORY"/>
    <property type="match status" value="1"/>
</dbReference>
<dbReference type="AlphaFoldDB" id="A0AAU8BN59"/>
<name>A0AAU8BN59_9VIBR</name>
<dbReference type="EMBL" id="CP115920">
    <property type="protein sequence ID" value="XCD17207.1"/>
    <property type="molecule type" value="Genomic_DNA"/>
</dbReference>
<accession>A0AAU8BN59</accession>
<organism evidence="5">
    <name type="scientific">Vibrio chaetopteri</name>
    <dbReference type="NCBI Taxonomy" id="3016528"/>
    <lineage>
        <taxon>Bacteria</taxon>
        <taxon>Pseudomonadati</taxon>
        <taxon>Pseudomonadota</taxon>
        <taxon>Gammaproteobacteria</taxon>
        <taxon>Vibrionales</taxon>
        <taxon>Vibrionaceae</taxon>
        <taxon>Vibrio</taxon>
    </lineage>
</organism>
<dbReference type="Pfam" id="PF04397">
    <property type="entry name" value="LytTR"/>
    <property type="match status" value="1"/>
</dbReference>
<evidence type="ECO:0000256" key="2">
    <source>
        <dbReference type="PROSITE-ProRule" id="PRU00169"/>
    </source>
</evidence>
<evidence type="ECO:0000259" key="3">
    <source>
        <dbReference type="PROSITE" id="PS50110"/>
    </source>
</evidence>
<protein>
    <submittedName>
        <fullName evidence="5">LytR/AlgR family response regulator transcription factor</fullName>
    </submittedName>
</protein>
<dbReference type="KEGG" id="vck:PG915_06700"/>
<feature type="modified residue" description="4-aspartylphosphate" evidence="2">
    <location>
        <position position="55"/>
    </location>
</feature>
<keyword evidence="2" id="KW-0597">Phosphoprotein</keyword>
<dbReference type="SMART" id="SM00448">
    <property type="entry name" value="REC"/>
    <property type="match status" value="1"/>
</dbReference>
<dbReference type="InterPro" id="IPR007492">
    <property type="entry name" value="LytTR_DNA-bd_dom"/>
</dbReference>
<reference evidence="5" key="1">
    <citation type="submission" date="2023-01" db="EMBL/GenBank/DDBJ databases">
        <title>Vibrio sp. CB1-14 genome sequencing.</title>
        <authorList>
            <person name="Otstavnykh N."/>
            <person name="Isaeva M."/>
            <person name="Meleshko D."/>
        </authorList>
    </citation>
    <scope>NUCLEOTIDE SEQUENCE</scope>
    <source>
        <strain evidence="5">CB1-14</strain>
    </source>
</reference>
<dbReference type="GO" id="GO:0003677">
    <property type="term" value="F:DNA binding"/>
    <property type="evidence" value="ECO:0007669"/>
    <property type="project" value="InterPro"/>
</dbReference>
<dbReference type="InterPro" id="IPR011006">
    <property type="entry name" value="CheY-like_superfamily"/>
</dbReference>
<dbReference type="SMART" id="SM00850">
    <property type="entry name" value="LytTR"/>
    <property type="match status" value="1"/>
</dbReference>
<dbReference type="PROSITE" id="PS50930">
    <property type="entry name" value="HTH_LYTTR"/>
    <property type="match status" value="1"/>
</dbReference>
<dbReference type="PANTHER" id="PTHR37299:SF1">
    <property type="entry name" value="STAGE 0 SPORULATION PROTEIN A HOMOLOG"/>
    <property type="match status" value="1"/>
</dbReference>
<feature type="domain" description="Response regulatory" evidence="3">
    <location>
        <begin position="3"/>
        <end position="123"/>
    </location>
</feature>
<dbReference type="InterPro" id="IPR046947">
    <property type="entry name" value="LytR-like"/>
</dbReference>
<dbReference type="GO" id="GO:0000156">
    <property type="term" value="F:phosphorelay response regulator activity"/>
    <property type="evidence" value="ECO:0007669"/>
    <property type="project" value="InterPro"/>
</dbReference>
<proteinExistence type="predicted"/>
<evidence type="ECO:0000313" key="5">
    <source>
        <dbReference type="EMBL" id="XCD17207.1"/>
    </source>
</evidence>
<keyword evidence="1" id="KW-0902">Two-component regulatory system</keyword>
<dbReference type="SUPFAM" id="SSF52172">
    <property type="entry name" value="CheY-like"/>
    <property type="match status" value="1"/>
</dbReference>
<dbReference type="Gene3D" id="2.40.50.1020">
    <property type="entry name" value="LytTr DNA-binding domain"/>
    <property type="match status" value="1"/>
</dbReference>
<sequence length="256" mass="28827">MIKALIADDEPLLRFHLDKLLAEAWPELEVVAKCENGEQALSAIEKEYIDVAFLDIQMPGKTGLDVAREVAKRSSNSDKPAPLIIFITAFDHYAVSAFEANAIDYLLKPIDETRLIDACEKAKSRLSSHSAAPELSSLMANLEKLSLNATPQFSKWLKASKQDEIHLVSVDDIAYLKAEDKYVTLITDDKREYVLRSSIKELSNQLDPDCFWQIHRSTMINLHKLEKVKKDLTGKMNAYVAGSKLPVSRALQHLFK</sequence>
<dbReference type="Gene3D" id="3.40.50.2300">
    <property type="match status" value="1"/>
</dbReference>
<dbReference type="Pfam" id="PF00072">
    <property type="entry name" value="Response_reg"/>
    <property type="match status" value="1"/>
</dbReference>
<dbReference type="PANTHER" id="PTHR37299">
    <property type="entry name" value="TRANSCRIPTIONAL REGULATOR-RELATED"/>
    <property type="match status" value="1"/>
</dbReference>
<feature type="domain" description="HTH LytTR-type" evidence="4">
    <location>
        <begin position="157"/>
        <end position="256"/>
    </location>
</feature>
<dbReference type="RefSeq" id="WP_353498411.1">
    <property type="nucleotide sequence ID" value="NZ_CP115920.1"/>
</dbReference>